<dbReference type="HOGENOM" id="CLU_1372549_0_0_1"/>
<protein>
    <recommendedName>
        <fullName evidence="1">Lsm14-like N-terminal domain-containing protein</fullName>
    </recommendedName>
</protein>
<reference evidence="2" key="1">
    <citation type="submission" date="2011-01" db="EMBL/GenBank/DDBJ databases">
        <title>The Genome Sequence of Nematocida parisii strain ERTm3.</title>
        <authorList>
            <consortium name="The Broad Institute Genome Sequencing Platform"/>
            <consortium name="The Broad Institute Genome Sequencing Center for Infectious Disease"/>
            <person name="Cuomo C."/>
            <person name="Troemel E."/>
            <person name="Young S.K."/>
            <person name="Zeng Q."/>
            <person name="Gargeya S."/>
            <person name="Fitzgerald M."/>
            <person name="Haas B."/>
            <person name="Abouelleil A."/>
            <person name="Alvarado L."/>
            <person name="Arachchi H.M."/>
            <person name="Berlin A."/>
            <person name="Chapman S.B."/>
            <person name="Gearin G."/>
            <person name="Goldberg J."/>
            <person name="Griggs A."/>
            <person name="Gujja S."/>
            <person name="Hansen M."/>
            <person name="Heiman D."/>
            <person name="Howarth C."/>
            <person name="Larimer J."/>
            <person name="Lui A."/>
            <person name="MacDonald P.J.P."/>
            <person name="McCowen C."/>
            <person name="Montmayeur A."/>
            <person name="Murphy C."/>
            <person name="Neiman D."/>
            <person name="Pearson M."/>
            <person name="Priest M."/>
            <person name="Roberts A."/>
            <person name="Saif S."/>
            <person name="Shea T."/>
            <person name="Sisk P."/>
            <person name="Stolte C."/>
            <person name="Sykes S."/>
            <person name="Wortman J."/>
            <person name="Nusbaum C."/>
            <person name="Birren B."/>
        </authorList>
    </citation>
    <scope>NUCLEOTIDE SEQUENCE</scope>
    <source>
        <strain evidence="2">ERTm3</strain>
    </source>
</reference>
<dbReference type="Gene3D" id="2.30.30.100">
    <property type="match status" value="1"/>
</dbReference>
<gene>
    <name evidence="2" type="ORF">NEQG_00239</name>
</gene>
<dbReference type="InterPro" id="IPR010920">
    <property type="entry name" value="LSM_dom_sf"/>
</dbReference>
<evidence type="ECO:0000313" key="3">
    <source>
        <dbReference type="Proteomes" id="UP000002872"/>
    </source>
</evidence>
<dbReference type="SMART" id="SM01271">
    <property type="entry name" value="LSM14"/>
    <property type="match status" value="1"/>
</dbReference>
<feature type="domain" description="Lsm14-like N-terminal" evidence="1">
    <location>
        <begin position="12"/>
        <end position="96"/>
    </location>
</feature>
<evidence type="ECO:0000313" key="2">
    <source>
        <dbReference type="EMBL" id="EIJ89469.1"/>
    </source>
</evidence>
<sequence length="171" mass="20001">MFEVIKRTGRVMEIISKSGVRYSGILSNYDSNRNTVTLCKARSFGSENRVSPVKIQVSEQVYEYIVFKIENIQCVKEGNDWVSITTGDRVIINPRHEVRNKDHAKRLFNMRNECSTSCKESNQKSLTKGIIIPDEEYDFISNNKELQKDIEKIPYEHRNTYDPSFFYDSLR</sequence>
<dbReference type="EMBL" id="GL870876">
    <property type="protein sequence ID" value="EIJ89469.1"/>
    <property type="molecule type" value="Genomic_DNA"/>
</dbReference>
<dbReference type="OMA" id="YEYIVFK"/>
<dbReference type="PANTHER" id="PTHR13586">
    <property type="entry name" value="SCD6 PROTEIN-RELATED"/>
    <property type="match status" value="1"/>
</dbReference>
<dbReference type="AlphaFoldDB" id="I3EJS2"/>
<dbReference type="InterPro" id="IPR025609">
    <property type="entry name" value="Lsm14-like_N"/>
</dbReference>
<organism evidence="2 3">
    <name type="scientific">Nematocida parisii (strain ERTm3)</name>
    <name type="common">Nematode killer fungus</name>
    <dbReference type="NCBI Taxonomy" id="935791"/>
    <lineage>
        <taxon>Eukaryota</taxon>
        <taxon>Fungi</taxon>
        <taxon>Fungi incertae sedis</taxon>
        <taxon>Microsporidia</taxon>
        <taxon>Nematocida</taxon>
    </lineage>
</organism>
<dbReference type="Proteomes" id="UP000002872">
    <property type="component" value="Unassembled WGS sequence"/>
</dbReference>
<dbReference type="SUPFAM" id="SSF50182">
    <property type="entry name" value="Sm-like ribonucleoproteins"/>
    <property type="match status" value="1"/>
</dbReference>
<dbReference type="OrthoDB" id="21539at2759"/>
<keyword evidence="3" id="KW-1185">Reference proteome</keyword>
<accession>I3EJS2</accession>
<dbReference type="VEuPathDB" id="MicrosporidiaDB:NEQG_00239"/>
<evidence type="ECO:0000259" key="1">
    <source>
        <dbReference type="SMART" id="SM01271"/>
    </source>
</evidence>
<name>I3EJS2_NEMP3</name>
<dbReference type="InParanoid" id="I3EJS2"/>
<proteinExistence type="predicted"/>
<dbReference type="STRING" id="935791.I3EJS2"/>
<dbReference type="Pfam" id="PF12701">
    <property type="entry name" value="LSM14"/>
    <property type="match status" value="1"/>
</dbReference>